<proteinExistence type="predicted"/>
<evidence type="ECO:0000259" key="2">
    <source>
        <dbReference type="Pfam" id="PF26340"/>
    </source>
</evidence>
<feature type="domain" description="ScoMcrA-like DNA sulfur-binding" evidence="2">
    <location>
        <begin position="12"/>
        <end position="150"/>
    </location>
</feature>
<accession>A0A3M9MN22</accession>
<sequence>MPVSPEGLKLYLQKFTRLRQGGTKYGPAPHKPVLLLSIIDMFEKGEVLDNKIHITPELVGTFKENFALLVSTGHNPDFFLPFYHLTSEGFWFVKTCPGKELNSAIKSFQVLNGLVEYAYLADDLYPLLLAPEIRGLLKSALLKRYFTGTAEAYQQAKRTSGYLQELESYLLNESVATYTITQTSPDEEQLFVRGGLFKKLVPQVYNFTCCITGMRLISNYGFSMIDACHIVPFSRSNDDRVTNGLALCPNLHRAFDRGLITVDPQLKVLVSPSIAEDEENAYALRKLEGKRLNLPFGAIHYPAAENLTWHREKVFKG</sequence>
<keyword evidence="3" id="KW-0540">Nuclease</keyword>
<gene>
    <name evidence="3" type="ORF">EFB08_10615</name>
</gene>
<dbReference type="Proteomes" id="UP000272117">
    <property type="component" value="Unassembled WGS sequence"/>
</dbReference>
<dbReference type="InterPro" id="IPR058813">
    <property type="entry name" value="DNA-SBD_ScoMcrA"/>
</dbReference>
<feature type="domain" description="HNH nuclease" evidence="1">
    <location>
        <begin position="209"/>
        <end position="263"/>
    </location>
</feature>
<protein>
    <submittedName>
        <fullName evidence="3">Restriction endonuclease</fullName>
    </submittedName>
</protein>
<dbReference type="GO" id="GO:0004519">
    <property type="term" value="F:endonuclease activity"/>
    <property type="evidence" value="ECO:0007669"/>
    <property type="project" value="UniProtKB-KW"/>
</dbReference>
<evidence type="ECO:0000313" key="4">
    <source>
        <dbReference type="Proteomes" id="UP000272117"/>
    </source>
</evidence>
<dbReference type="PIRSF" id="PIRSF030850">
    <property type="entry name" value="UCP030850"/>
    <property type="match status" value="1"/>
</dbReference>
<dbReference type="OrthoDB" id="67788at2"/>
<comment type="caution">
    <text evidence="3">The sequence shown here is derived from an EMBL/GenBank/DDBJ whole genome shotgun (WGS) entry which is preliminary data.</text>
</comment>
<dbReference type="AlphaFoldDB" id="A0A3M9MN22"/>
<dbReference type="RefSeq" id="WP_123126926.1">
    <property type="nucleotide sequence ID" value="NZ_RJJD01000005.1"/>
</dbReference>
<reference evidence="3 4" key="1">
    <citation type="submission" date="2018-11" db="EMBL/GenBank/DDBJ databases">
        <title>Rufibacter latericius sp. nov., isolated from water in Baiyang Lake.</title>
        <authorList>
            <person name="Yang Y."/>
        </authorList>
    </citation>
    <scope>NUCLEOTIDE SEQUENCE [LARGE SCALE GENOMIC DNA]</scope>
    <source>
        <strain evidence="3 4">R-22-1c-1</strain>
    </source>
</reference>
<dbReference type="Pfam" id="PF26340">
    <property type="entry name" value="DNA-SBD_ScoMcrA"/>
    <property type="match status" value="1"/>
</dbReference>
<keyword evidence="4" id="KW-1185">Reference proteome</keyword>
<keyword evidence="3" id="KW-0255">Endonuclease</keyword>
<organism evidence="3 4">
    <name type="scientific">Rufibacter latericius</name>
    <dbReference type="NCBI Taxonomy" id="2487040"/>
    <lineage>
        <taxon>Bacteria</taxon>
        <taxon>Pseudomonadati</taxon>
        <taxon>Bacteroidota</taxon>
        <taxon>Cytophagia</taxon>
        <taxon>Cytophagales</taxon>
        <taxon>Hymenobacteraceae</taxon>
        <taxon>Rufibacter</taxon>
    </lineage>
</organism>
<name>A0A3M9MN22_9BACT</name>
<keyword evidence="3" id="KW-0378">Hydrolase</keyword>
<dbReference type="EMBL" id="RJJD01000005">
    <property type="protein sequence ID" value="RNI26919.1"/>
    <property type="molecule type" value="Genomic_DNA"/>
</dbReference>
<dbReference type="InterPro" id="IPR011396">
    <property type="entry name" value="PT_DNA_restrict"/>
</dbReference>
<dbReference type="InterPro" id="IPR003615">
    <property type="entry name" value="HNH_nuc"/>
</dbReference>
<evidence type="ECO:0000259" key="1">
    <source>
        <dbReference type="Pfam" id="PF13391"/>
    </source>
</evidence>
<evidence type="ECO:0000313" key="3">
    <source>
        <dbReference type="EMBL" id="RNI26919.1"/>
    </source>
</evidence>
<dbReference type="Pfam" id="PF13391">
    <property type="entry name" value="HNH_2"/>
    <property type="match status" value="1"/>
</dbReference>